<dbReference type="Gene3D" id="1.25.40.10">
    <property type="entry name" value="Tetratricopeptide repeat domain"/>
    <property type="match status" value="4"/>
</dbReference>
<dbReference type="InterPro" id="IPR019734">
    <property type="entry name" value="TPR_rpt"/>
</dbReference>
<dbReference type="Pfam" id="PF13191">
    <property type="entry name" value="AAA_16"/>
    <property type="match status" value="1"/>
</dbReference>
<evidence type="ECO:0000313" key="5">
    <source>
        <dbReference type="Proteomes" id="UP000322530"/>
    </source>
</evidence>
<dbReference type="InterPro" id="IPR005158">
    <property type="entry name" value="BTAD"/>
</dbReference>
<dbReference type="OrthoDB" id="134656at2"/>
<gene>
    <name evidence="4" type="ORF">KDI_31540</name>
</gene>
<feature type="domain" description="Bacterial transcriptional activator" evidence="3">
    <location>
        <begin position="187"/>
        <end position="329"/>
    </location>
</feature>
<dbReference type="SUPFAM" id="SSF52540">
    <property type="entry name" value="P-loop containing nucleoside triphosphate hydrolases"/>
    <property type="match status" value="1"/>
</dbReference>
<organism evidence="4 5">
    <name type="scientific">Dictyobacter arantiisoli</name>
    <dbReference type="NCBI Taxonomy" id="2014874"/>
    <lineage>
        <taxon>Bacteria</taxon>
        <taxon>Bacillati</taxon>
        <taxon>Chloroflexota</taxon>
        <taxon>Ktedonobacteria</taxon>
        <taxon>Ktedonobacterales</taxon>
        <taxon>Dictyobacteraceae</taxon>
        <taxon>Dictyobacter</taxon>
    </lineage>
</organism>
<name>A0A5A5TDH7_9CHLR</name>
<comment type="caution">
    <text evidence="4">The sequence shown here is derived from an EMBL/GenBank/DDBJ whole genome shotgun (WGS) entry which is preliminary data.</text>
</comment>
<protein>
    <recommendedName>
        <fullName evidence="3">Bacterial transcriptional activator domain-containing protein</fullName>
    </recommendedName>
</protein>
<dbReference type="InterPro" id="IPR027417">
    <property type="entry name" value="P-loop_NTPase"/>
</dbReference>
<evidence type="ECO:0000256" key="2">
    <source>
        <dbReference type="SAM" id="MobiDB-lite"/>
    </source>
</evidence>
<dbReference type="InterPro" id="IPR041664">
    <property type="entry name" value="AAA_16"/>
</dbReference>
<dbReference type="SUPFAM" id="SSF48452">
    <property type="entry name" value="TPR-like"/>
    <property type="match status" value="4"/>
</dbReference>
<dbReference type="InterPro" id="IPR011990">
    <property type="entry name" value="TPR-like_helical_dom_sf"/>
</dbReference>
<feature type="compositionally biased region" description="Low complexity" evidence="2">
    <location>
        <begin position="708"/>
        <end position="722"/>
    </location>
</feature>
<dbReference type="Gene3D" id="3.40.50.300">
    <property type="entry name" value="P-loop containing nucleotide triphosphate hydrolases"/>
    <property type="match status" value="1"/>
</dbReference>
<dbReference type="PROSITE" id="PS50005">
    <property type="entry name" value="TPR"/>
    <property type="match status" value="1"/>
</dbReference>
<dbReference type="RefSeq" id="WP_149402520.1">
    <property type="nucleotide sequence ID" value="NZ_BIXY01000046.1"/>
</dbReference>
<dbReference type="Pfam" id="PF03704">
    <property type="entry name" value="BTAD"/>
    <property type="match status" value="1"/>
</dbReference>
<dbReference type="PANTHER" id="PTHR43642:SF1">
    <property type="entry name" value="HYBRID SIGNAL TRANSDUCTION HISTIDINE KINASE G"/>
    <property type="match status" value="1"/>
</dbReference>
<dbReference type="InterPro" id="IPR046738">
    <property type="entry name" value="DUF6788"/>
</dbReference>
<dbReference type="GO" id="GO:0006355">
    <property type="term" value="P:regulation of DNA-templated transcription"/>
    <property type="evidence" value="ECO:0007669"/>
    <property type="project" value="InterPro"/>
</dbReference>
<dbReference type="SUPFAM" id="SSF46894">
    <property type="entry name" value="C-terminal effector domain of the bipartite response regulators"/>
    <property type="match status" value="1"/>
</dbReference>
<dbReference type="Pfam" id="PF20586">
    <property type="entry name" value="DUF6788"/>
    <property type="match status" value="1"/>
</dbReference>
<evidence type="ECO:0000259" key="3">
    <source>
        <dbReference type="SMART" id="SM01043"/>
    </source>
</evidence>
<dbReference type="Gene3D" id="1.10.10.10">
    <property type="entry name" value="Winged helix-like DNA-binding domain superfamily/Winged helix DNA-binding domain"/>
    <property type="match status" value="1"/>
</dbReference>
<keyword evidence="5" id="KW-1185">Reference proteome</keyword>
<feature type="repeat" description="TPR" evidence="1">
    <location>
        <begin position="1391"/>
        <end position="1424"/>
    </location>
</feature>
<accession>A0A5A5TDH7</accession>
<dbReference type="InterPro" id="IPR036388">
    <property type="entry name" value="WH-like_DNA-bd_sf"/>
</dbReference>
<dbReference type="PANTHER" id="PTHR43642">
    <property type="entry name" value="HYBRID SIGNAL TRANSDUCTION HISTIDINE KINASE G"/>
    <property type="match status" value="1"/>
</dbReference>
<evidence type="ECO:0000256" key="1">
    <source>
        <dbReference type="PROSITE-ProRule" id="PRU00339"/>
    </source>
</evidence>
<dbReference type="InterPro" id="IPR053159">
    <property type="entry name" value="Hybrid_Histidine_Kinase"/>
</dbReference>
<dbReference type="Pfam" id="PF13424">
    <property type="entry name" value="TPR_12"/>
    <property type="match status" value="2"/>
</dbReference>
<dbReference type="Proteomes" id="UP000322530">
    <property type="component" value="Unassembled WGS sequence"/>
</dbReference>
<reference evidence="4 5" key="1">
    <citation type="submission" date="2019-01" db="EMBL/GenBank/DDBJ databases">
        <title>Draft genome sequence of Dictyobacter sp. Uno17.</title>
        <authorList>
            <person name="Wang C.M."/>
            <person name="Zheng Y."/>
            <person name="Sakai Y."/>
            <person name="Abe K."/>
            <person name="Yokota A."/>
            <person name="Yabe S."/>
        </authorList>
    </citation>
    <scope>NUCLEOTIDE SEQUENCE [LARGE SCALE GENOMIC DNA]</scope>
    <source>
        <strain evidence="4 5">Uno17</strain>
    </source>
</reference>
<feature type="region of interest" description="Disordered" evidence="2">
    <location>
        <begin position="691"/>
        <end position="736"/>
    </location>
</feature>
<dbReference type="SMART" id="SM00028">
    <property type="entry name" value="TPR"/>
    <property type="match status" value="9"/>
</dbReference>
<dbReference type="EMBL" id="BIXY01000046">
    <property type="protein sequence ID" value="GCF09590.1"/>
    <property type="molecule type" value="Genomic_DNA"/>
</dbReference>
<sequence>MIGKVTYRQQFTRCGKQRCRKCKEGSGHGPYWYAYWSENGRTVSKYIGIQLPENAQKDQSLTLNTATLSPQDVTPVLRVYLLGQFRIERKSTSEEWQGVDGRLWHRRRARALLGCLLSSPNRRLGREQVMNLLWPDLDVDIAANRLNGAVHELRQMLEPDLTRPANSQLLRLERDVLELANANQIWVDAEAFELLIKEADTSTDPVRSRQLQEEAAALYRGSYFLEELYAEWATIRRDALHRAWVGLLLNLAQSQAHHEEYASAIETLDRLRAADSTNETALQHLMMLLTQRDRRGEALQVYRQYEAMLAREEESEPLPETTELYEKLRRGHIPALYTHTPPKSEPLKIETFKDETAQRASPTPLQDVHAQPELSFTRPIFQLGRHNQSPLIGREHEFQTLLQVMHDLEKYTHAMESAYPIAKAKDPFVSQNVQAASTSRPRHTHFVLLRGESGIGKTRLAEELSLEAYKLGWTVAWSRSYEQESSIPYHPWTDLLRTLFKSTAAFKELVNHPREDTILQELTKSSLKLDRLSAFLPDLEIINQAGTNTKSPLAISHEQERIHLWEAALGLISTFSKQRPLLLVLDDLHWADDSSIDLLTYLIHHLQDHCILLIGTCREGELAPQHKLRSLISDLQREQAITIVPVLPLTHTQIGTMVSYLPQDIVQSIQSQASGNPFFAEELARYIGSSYPEETDQTEAVEKRVPGSSLYSSTSPTSYPHSRQNDVANQTDRDYVDPTISLPEGIAAVLERRLGRLSSGCQQLLGKVAVIGGSFELRQLLPLATEYDEDTVLDLLEEALNAGLLIEEGTGANIHYHFWHPLIISHLYSRLSAARRAQLHRRIAETIKTTTINQPEKKAAMIVYHLNKGGGDAATLAYYAELAGNQAYTLAAYTEAQQYYVQVFQALTNDEQLYTSTHPDVHQDIQHIIKRDVDQLPFTAPLKLCHILELVAECGTILGDFALGRQVYEYILALRTSNRFQQHIYASLPVNAREDLRKKEAQIQSLLWREIGNTWTFTSEYEQAYLCYERGKEAMVQAGISNGAAWACLHLQYGALLRLEGDYHQARRYLQEALIMLEGIVHTPLTSSLEGNKNYAKQKQISHHQNILTPHAEQPADYPLSRIERALTGNPLEIGYAHERLGIVAASLGEVNSALEHLHTALAIYEQSELISEMARLCGNLGAVNILKGAHDAARTYMKRSLELAERSSDIPNITFVTHNLGDVAQRSGALQEAETWFTQSLSLAKRINDRERISWSNIALASVQTDMGKIPEAVNSILHALNISRAIKNQRCIRYALIGLADLRITQCFATQRITDENERHQYQQRLLTRAKTTLQRSIALDGIEIENLIDGKHLLALVHFLLGDLDRAQEIAQQTLKDAQGHETTRIIERAYRLLGRIYMAQEHPQQASYYFQEAIQICQQHGLKLDYARTLHYYGALLLQQNTHGQNNRTGYTTNYQQGLRYLHDARLIFKECHATIDLATTEQLLASYSNSYTAQVIS</sequence>
<dbReference type="InterPro" id="IPR016032">
    <property type="entry name" value="Sig_transdc_resp-reg_C-effctor"/>
</dbReference>
<keyword evidence="1" id="KW-0802">TPR repeat</keyword>
<dbReference type="GO" id="GO:0003677">
    <property type="term" value="F:DNA binding"/>
    <property type="evidence" value="ECO:0007669"/>
    <property type="project" value="InterPro"/>
</dbReference>
<evidence type="ECO:0000313" key="4">
    <source>
        <dbReference type="EMBL" id="GCF09590.1"/>
    </source>
</evidence>
<dbReference type="SMART" id="SM01043">
    <property type="entry name" value="BTAD"/>
    <property type="match status" value="1"/>
</dbReference>
<proteinExistence type="predicted"/>